<dbReference type="Pfam" id="PF00364">
    <property type="entry name" value="Biotin_lipoyl"/>
    <property type="match status" value="2"/>
</dbReference>
<dbReference type="Proteomes" id="UP000244912">
    <property type="component" value="Unassembled WGS sequence"/>
</dbReference>
<dbReference type="GO" id="GO:0004742">
    <property type="term" value="F:dihydrolipoyllysine-residue acetyltransferase activity"/>
    <property type="evidence" value="ECO:0007669"/>
    <property type="project" value="UniProtKB-EC"/>
</dbReference>
<evidence type="ECO:0000256" key="1">
    <source>
        <dbReference type="ARBA" id="ARBA00001938"/>
    </source>
</evidence>
<feature type="compositionally biased region" description="Low complexity" evidence="4">
    <location>
        <begin position="86"/>
        <end position="105"/>
    </location>
</feature>
<dbReference type="RefSeq" id="WP_108892550.1">
    <property type="nucleotide sequence ID" value="NZ_ONZF01000001.1"/>
</dbReference>
<dbReference type="InterPro" id="IPR000089">
    <property type="entry name" value="Biotin_lipoyl"/>
</dbReference>
<gene>
    <name evidence="6" type="primary">dlaT</name>
    <name evidence="6" type="ORF">PAA8504_00495</name>
</gene>
<protein>
    <submittedName>
        <fullName evidence="6">Dihydrolipoyllysine-residue acetyltransferase component of pyruvate dehydrogenase complex</fullName>
        <ecNumber evidence="6">2.3.1.12</ecNumber>
    </submittedName>
</protein>
<feature type="region of interest" description="Disordered" evidence="4">
    <location>
        <begin position="80"/>
        <end position="108"/>
    </location>
</feature>
<evidence type="ECO:0000256" key="4">
    <source>
        <dbReference type="SAM" id="MobiDB-lite"/>
    </source>
</evidence>
<dbReference type="InterPro" id="IPR036625">
    <property type="entry name" value="E3-bd_dom_sf"/>
</dbReference>
<name>A0A2R8BRC7_9RHOB</name>
<keyword evidence="7" id="KW-1185">Reference proteome</keyword>
<dbReference type="PROSITE" id="PS00189">
    <property type="entry name" value="LIPOYL"/>
    <property type="match status" value="2"/>
</dbReference>
<accession>A0A2R8BRC7</accession>
<dbReference type="PANTHER" id="PTHR23151">
    <property type="entry name" value="DIHYDROLIPOAMIDE ACETYL/SUCCINYL-TRANSFERASE-RELATED"/>
    <property type="match status" value="1"/>
</dbReference>
<comment type="cofactor">
    <cofactor evidence="1">
        <name>(R)-lipoate</name>
        <dbReference type="ChEBI" id="CHEBI:83088"/>
    </cofactor>
</comment>
<dbReference type="PANTHER" id="PTHR23151:SF90">
    <property type="entry name" value="DIHYDROLIPOYLLYSINE-RESIDUE ACETYLTRANSFERASE COMPONENT OF PYRUVATE DEHYDROGENASE COMPLEX, MITOCHONDRIAL-RELATED"/>
    <property type="match status" value="1"/>
</dbReference>
<keyword evidence="6" id="KW-0670">Pyruvate</keyword>
<sequence length="434" mass="44110">MPREVIMPALGMAQDTGLIVAWLKSEGDAVAEGDALFEVETDKATMEVEAQGAGYLTDVSAAEGDSVPVGKVIALISDTAEGTGGSDAAPETEAAPEPEAAPDSTPEGRKVIMPALGMAQDTGRIVAWLVEPGAAVKEGDALFEVETDKATMEVPAEGDGFVAAIYAEAGDDVPVGDVIAILSTEKPDAPTRSSAPKGHAAGSDAKPDATPDDQEDRASPAGSPDKAPEQKPASPAPTGGRILASPKARRLAKERGIDLARLAEAGLGQPFHAADLDRPEATAAPKATSAPTPQAARLGIKASAPAEAFDALALDTGRAALFAALAAGALRHATGADHVAVELRPSSARLDDPDLPRAGVGEGPPALILRDLSATRLTSVQAGGRAVPVITLARTGAMLTVTYDADPAAMDEETATDFVAGLADRIADPLRQLF</sequence>
<dbReference type="Pfam" id="PF02817">
    <property type="entry name" value="E3_binding"/>
    <property type="match status" value="1"/>
</dbReference>
<feature type="domain" description="Lipoyl-binding" evidence="5">
    <location>
        <begin position="2"/>
        <end position="77"/>
    </location>
</feature>
<evidence type="ECO:0000256" key="3">
    <source>
        <dbReference type="ARBA" id="ARBA00022823"/>
    </source>
</evidence>
<feature type="region of interest" description="Disordered" evidence="4">
    <location>
        <begin position="186"/>
        <end position="248"/>
    </location>
</feature>
<proteinExistence type="inferred from homology"/>
<dbReference type="InterPro" id="IPR011053">
    <property type="entry name" value="Single_hybrid_motif"/>
</dbReference>
<dbReference type="SUPFAM" id="SSF51230">
    <property type="entry name" value="Single hybrid motif"/>
    <property type="match status" value="2"/>
</dbReference>
<organism evidence="6 7">
    <name type="scientific">Palleronia abyssalis</name>
    <dbReference type="NCBI Taxonomy" id="1501240"/>
    <lineage>
        <taxon>Bacteria</taxon>
        <taxon>Pseudomonadati</taxon>
        <taxon>Pseudomonadota</taxon>
        <taxon>Alphaproteobacteria</taxon>
        <taxon>Rhodobacterales</taxon>
        <taxon>Roseobacteraceae</taxon>
        <taxon>Palleronia</taxon>
    </lineage>
</organism>
<dbReference type="GO" id="GO:0045254">
    <property type="term" value="C:pyruvate dehydrogenase complex"/>
    <property type="evidence" value="ECO:0007669"/>
    <property type="project" value="InterPro"/>
</dbReference>
<dbReference type="InterPro" id="IPR004167">
    <property type="entry name" value="PSBD"/>
</dbReference>
<dbReference type="OrthoDB" id="9804723at2"/>
<comment type="similarity">
    <text evidence="2">Belongs to the 2-oxoacid dehydrogenase family.</text>
</comment>
<reference evidence="6 7" key="1">
    <citation type="submission" date="2018-03" db="EMBL/GenBank/DDBJ databases">
        <authorList>
            <person name="Keele B.F."/>
        </authorList>
    </citation>
    <scope>NUCLEOTIDE SEQUENCE [LARGE SCALE GENOMIC DNA]</scope>
    <source>
        <strain evidence="6 7">CECT 8504</strain>
    </source>
</reference>
<dbReference type="InterPro" id="IPR045257">
    <property type="entry name" value="E2/Pdx1"/>
</dbReference>
<dbReference type="CDD" id="cd06849">
    <property type="entry name" value="lipoyl_domain"/>
    <property type="match status" value="2"/>
</dbReference>
<evidence type="ECO:0000259" key="5">
    <source>
        <dbReference type="PROSITE" id="PS50968"/>
    </source>
</evidence>
<dbReference type="AlphaFoldDB" id="A0A2R8BRC7"/>
<dbReference type="EC" id="2.3.1.12" evidence="6"/>
<dbReference type="PROSITE" id="PS50968">
    <property type="entry name" value="BIOTINYL_LIPOYL"/>
    <property type="match status" value="2"/>
</dbReference>
<dbReference type="Gene3D" id="4.10.320.10">
    <property type="entry name" value="E3-binding domain"/>
    <property type="match status" value="1"/>
</dbReference>
<feature type="domain" description="Lipoyl-binding" evidence="5">
    <location>
        <begin position="108"/>
        <end position="183"/>
    </location>
</feature>
<evidence type="ECO:0000256" key="2">
    <source>
        <dbReference type="ARBA" id="ARBA00007317"/>
    </source>
</evidence>
<dbReference type="InterPro" id="IPR003016">
    <property type="entry name" value="2-oxoA_DH_lipoyl-BS"/>
</dbReference>
<keyword evidence="6" id="KW-0012">Acyltransferase</keyword>
<keyword evidence="3" id="KW-0450">Lipoyl</keyword>
<evidence type="ECO:0000313" key="6">
    <source>
        <dbReference type="EMBL" id="SPJ22698.1"/>
    </source>
</evidence>
<dbReference type="Gene3D" id="2.40.50.100">
    <property type="match status" value="2"/>
</dbReference>
<evidence type="ECO:0000313" key="7">
    <source>
        <dbReference type="Proteomes" id="UP000244912"/>
    </source>
</evidence>
<dbReference type="GO" id="GO:0006086">
    <property type="term" value="P:pyruvate decarboxylation to acetyl-CoA"/>
    <property type="evidence" value="ECO:0007669"/>
    <property type="project" value="InterPro"/>
</dbReference>
<dbReference type="EMBL" id="ONZF01000001">
    <property type="protein sequence ID" value="SPJ22698.1"/>
    <property type="molecule type" value="Genomic_DNA"/>
</dbReference>
<keyword evidence="6" id="KW-0808">Transferase</keyword>